<feature type="compositionally biased region" description="Polar residues" evidence="1">
    <location>
        <begin position="129"/>
        <end position="155"/>
    </location>
</feature>
<sequence length="178" mass="19605">MQPQNNKPTEQMNPQDTTMLEPFKAEHCHCGHNTTDNSRHKVNFTPCAAGESGIGPNAVFTSQESARNMLNLGILKNSDRSIHEKTLCQCHCLIGDSNEEAPSGYSPNTNGQNSTLNRSKEMVNKSGAINKSTQMNNQREILSEDNFISSDSVSQENEKTDNSSFNRGKCIPLPVFDA</sequence>
<gene>
    <name evidence="2" type="ORF">AK88_02271</name>
</gene>
<dbReference type="VEuPathDB" id="PlasmoDB:AK88_02271"/>
<reference evidence="2 3" key="1">
    <citation type="submission" date="2014-03" db="EMBL/GenBank/DDBJ databases">
        <title>The Genome Sequence of Plasmodium fragile nilgiri.</title>
        <authorList>
            <consortium name="The Broad Institute Genomics Platform"/>
            <consortium name="The Broad Institute Genome Sequencing Center for Infectious Disease"/>
            <person name="Neafsey D."/>
            <person name="Duraisingh M."/>
            <person name="Young S.K."/>
            <person name="Zeng Q."/>
            <person name="Gargeya S."/>
            <person name="Abouelleil A."/>
            <person name="Alvarado L."/>
            <person name="Chapman S.B."/>
            <person name="Gainer-Dewar J."/>
            <person name="Goldberg J."/>
            <person name="Griggs A."/>
            <person name="Gujja S."/>
            <person name="Hansen M."/>
            <person name="Howarth C."/>
            <person name="Imamovic A."/>
            <person name="Larimer J."/>
            <person name="Pearson M."/>
            <person name="Poon T.W."/>
            <person name="Priest M."/>
            <person name="Roberts A."/>
            <person name="Saif S."/>
            <person name="Shea T."/>
            <person name="Sykes S."/>
            <person name="Wortman J."/>
            <person name="Nusbaum C."/>
            <person name="Birren B."/>
        </authorList>
    </citation>
    <scope>NUCLEOTIDE SEQUENCE [LARGE SCALE GENOMIC DNA]</scope>
    <source>
        <strain evidence="3">nilgiri</strain>
    </source>
</reference>
<dbReference type="RefSeq" id="XP_012335325.1">
    <property type="nucleotide sequence ID" value="XM_012479902.1"/>
</dbReference>
<dbReference type="EMBL" id="KQ001666">
    <property type="protein sequence ID" value="KJP87996.1"/>
    <property type="molecule type" value="Genomic_DNA"/>
</dbReference>
<feature type="region of interest" description="Disordered" evidence="1">
    <location>
        <begin position="129"/>
        <end position="168"/>
    </location>
</feature>
<dbReference type="Proteomes" id="UP000054561">
    <property type="component" value="Unassembled WGS sequence"/>
</dbReference>
<dbReference type="AlphaFoldDB" id="A0A0D9QQM7"/>
<feature type="compositionally biased region" description="Polar residues" evidence="1">
    <location>
        <begin position="105"/>
        <end position="117"/>
    </location>
</feature>
<proteinExistence type="predicted"/>
<keyword evidence="3" id="KW-1185">Reference proteome</keyword>
<evidence type="ECO:0000256" key="1">
    <source>
        <dbReference type="SAM" id="MobiDB-lite"/>
    </source>
</evidence>
<protein>
    <submittedName>
        <fullName evidence="2">Uncharacterized protein</fullName>
    </submittedName>
</protein>
<evidence type="ECO:0000313" key="3">
    <source>
        <dbReference type="Proteomes" id="UP000054561"/>
    </source>
</evidence>
<accession>A0A0D9QQM7</accession>
<dbReference type="GeneID" id="24267585"/>
<feature type="region of interest" description="Disordered" evidence="1">
    <location>
        <begin position="99"/>
        <end position="118"/>
    </location>
</feature>
<organism evidence="2 3">
    <name type="scientific">Plasmodium fragile</name>
    <dbReference type="NCBI Taxonomy" id="5857"/>
    <lineage>
        <taxon>Eukaryota</taxon>
        <taxon>Sar</taxon>
        <taxon>Alveolata</taxon>
        <taxon>Apicomplexa</taxon>
        <taxon>Aconoidasida</taxon>
        <taxon>Haemosporida</taxon>
        <taxon>Plasmodiidae</taxon>
        <taxon>Plasmodium</taxon>
        <taxon>Plasmodium (Plasmodium)</taxon>
    </lineage>
</organism>
<name>A0A0D9QQM7_PLAFR</name>
<evidence type="ECO:0000313" key="2">
    <source>
        <dbReference type="EMBL" id="KJP87996.1"/>
    </source>
</evidence>